<evidence type="ECO:0000256" key="3">
    <source>
        <dbReference type="ARBA" id="ARBA00008621"/>
    </source>
</evidence>
<dbReference type="GO" id="GO:0051252">
    <property type="term" value="P:regulation of RNA metabolic process"/>
    <property type="evidence" value="ECO:0007669"/>
    <property type="project" value="InterPro"/>
</dbReference>
<evidence type="ECO:0000313" key="12">
    <source>
        <dbReference type="Proteomes" id="UP000290657"/>
    </source>
</evidence>
<dbReference type="EC" id="4.1.1.112" evidence="10"/>
<dbReference type="AlphaFoldDB" id="A0A4Q0XRZ0"/>
<evidence type="ECO:0000256" key="4">
    <source>
        <dbReference type="ARBA" id="ARBA00011233"/>
    </source>
</evidence>
<dbReference type="RefSeq" id="WP_128995485.1">
    <property type="nucleotide sequence ID" value="NZ_PDKN01000002.1"/>
</dbReference>
<dbReference type="Proteomes" id="UP000290657">
    <property type="component" value="Unassembled WGS sequence"/>
</dbReference>
<accession>A0A4Q0XRZ0</accession>
<comment type="cofactor">
    <cofactor evidence="2 10">
        <name>a divalent metal cation</name>
        <dbReference type="ChEBI" id="CHEBI:60240"/>
    </cofactor>
</comment>
<sequence length="159" mass="17962">MSFSTADLCDEFFDKVRVLNPEFKPYGGKRKVEGTIVTMRLDKNNYDLASMLKNEAGENRIVVVDVAQEYYAVVGDNLMKFAQDNNWQAILVNGYVRDTDETQKFDVGLFAIGTCPRKYIPQTSGQRGVELSFEGVVFKDGDYLYADNDGIIITETKID</sequence>
<comment type="catalytic activity">
    <reaction evidence="8 10">
        <text>oxaloacetate + H(+) = pyruvate + CO2</text>
        <dbReference type="Rhea" id="RHEA:15641"/>
        <dbReference type="ChEBI" id="CHEBI:15361"/>
        <dbReference type="ChEBI" id="CHEBI:15378"/>
        <dbReference type="ChEBI" id="CHEBI:16452"/>
        <dbReference type="ChEBI" id="CHEBI:16526"/>
        <dbReference type="EC" id="4.1.1.112"/>
    </reaction>
</comment>
<keyword evidence="11" id="KW-0489">Methyltransferase</keyword>
<proteinExistence type="inferred from homology"/>
<dbReference type="InterPro" id="IPR005493">
    <property type="entry name" value="RraA/RraA-like"/>
</dbReference>
<comment type="caution">
    <text evidence="11">The sequence shown here is derived from an EMBL/GenBank/DDBJ whole genome shotgun (WGS) entry which is preliminary data.</text>
</comment>
<evidence type="ECO:0000256" key="5">
    <source>
        <dbReference type="ARBA" id="ARBA00022723"/>
    </source>
</evidence>
<feature type="binding site" evidence="9">
    <location>
        <position position="97"/>
    </location>
    <ligand>
        <name>substrate</name>
    </ligand>
</feature>
<evidence type="ECO:0000256" key="9">
    <source>
        <dbReference type="PIRSR" id="PIRSR605493-1"/>
    </source>
</evidence>
<dbReference type="PANTHER" id="PTHR33254:SF4">
    <property type="entry name" value="4-HYDROXY-4-METHYL-2-OXOGLUTARATE ALDOLASE 3-RELATED"/>
    <property type="match status" value="1"/>
</dbReference>
<organism evidence="11 12">
    <name type="scientific">Candidatus Marinarcus aquaticus</name>
    <dbReference type="NCBI Taxonomy" id="2044504"/>
    <lineage>
        <taxon>Bacteria</taxon>
        <taxon>Pseudomonadati</taxon>
        <taxon>Campylobacterota</taxon>
        <taxon>Epsilonproteobacteria</taxon>
        <taxon>Campylobacterales</taxon>
        <taxon>Arcobacteraceae</taxon>
        <taxon>Candidatus Marinarcus</taxon>
    </lineage>
</organism>
<comment type="subunit">
    <text evidence="4 10">Homotrimer.</text>
</comment>
<keyword evidence="6 10" id="KW-0456">Lyase</keyword>
<evidence type="ECO:0000256" key="7">
    <source>
        <dbReference type="ARBA" id="ARBA00025046"/>
    </source>
</evidence>
<dbReference type="InterPro" id="IPR010203">
    <property type="entry name" value="RraA"/>
</dbReference>
<dbReference type="PANTHER" id="PTHR33254">
    <property type="entry name" value="4-HYDROXY-4-METHYL-2-OXOGLUTARATE ALDOLASE 3-RELATED"/>
    <property type="match status" value="1"/>
</dbReference>
<evidence type="ECO:0000313" key="11">
    <source>
        <dbReference type="EMBL" id="RXJ60136.1"/>
    </source>
</evidence>
<dbReference type="CDD" id="cd16841">
    <property type="entry name" value="RraA_family"/>
    <property type="match status" value="1"/>
</dbReference>
<gene>
    <name evidence="11" type="ORF">CRV04_03795</name>
</gene>
<evidence type="ECO:0000256" key="1">
    <source>
        <dbReference type="ARBA" id="ARBA00001342"/>
    </source>
</evidence>
<dbReference type="GO" id="GO:0047443">
    <property type="term" value="F:4-hydroxy-4-methyl-2-oxoglutarate aldolase activity"/>
    <property type="evidence" value="ECO:0007669"/>
    <property type="project" value="UniProtKB-EC"/>
</dbReference>
<evidence type="ECO:0000256" key="2">
    <source>
        <dbReference type="ARBA" id="ARBA00001968"/>
    </source>
</evidence>
<keyword evidence="9" id="KW-0460">Magnesium</keyword>
<dbReference type="GO" id="GO:0008428">
    <property type="term" value="F:ribonuclease inhibitor activity"/>
    <property type="evidence" value="ECO:0007669"/>
    <property type="project" value="InterPro"/>
</dbReference>
<dbReference type="NCBIfam" id="NF006875">
    <property type="entry name" value="PRK09372.1"/>
    <property type="match status" value="1"/>
</dbReference>
<dbReference type="GO" id="GO:0008948">
    <property type="term" value="F:oxaloacetate decarboxylase activity"/>
    <property type="evidence" value="ECO:0007669"/>
    <property type="project" value="UniProtKB-EC"/>
</dbReference>
<dbReference type="EC" id="4.1.3.17" evidence="10"/>
<dbReference type="GO" id="GO:0032259">
    <property type="term" value="P:methylation"/>
    <property type="evidence" value="ECO:0007669"/>
    <property type="project" value="UniProtKB-KW"/>
</dbReference>
<reference evidence="11 12" key="1">
    <citation type="submission" date="2017-10" db="EMBL/GenBank/DDBJ databases">
        <title>Genomics of the genus Arcobacter.</title>
        <authorList>
            <person name="Perez-Cataluna A."/>
            <person name="Figueras M.J."/>
        </authorList>
    </citation>
    <scope>NUCLEOTIDE SEQUENCE [LARGE SCALE GENOMIC DNA]</scope>
    <source>
        <strain evidence="11 12">CECT 8987</strain>
    </source>
</reference>
<comment type="function">
    <text evidence="7 10">Catalyzes the aldol cleavage of 4-hydroxy-4-methyl-2-oxoglutarate (HMG) into 2 molecules of pyruvate. Also contains a secondary oxaloacetate (OAA) decarboxylase activity due to the common pyruvate enolate transition state formed following C-C bond cleavage in the retro-aldol and decarboxylation reactions.</text>
</comment>
<dbReference type="OrthoDB" id="943692at2"/>
<dbReference type="GO" id="GO:0008168">
    <property type="term" value="F:methyltransferase activity"/>
    <property type="evidence" value="ECO:0007669"/>
    <property type="project" value="UniProtKB-KW"/>
</dbReference>
<comment type="catalytic activity">
    <reaction evidence="1 10">
        <text>4-hydroxy-4-methyl-2-oxoglutarate = 2 pyruvate</text>
        <dbReference type="Rhea" id="RHEA:22748"/>
        <dbReference type="ChEBI" id="CHEBI:15361"/>
        <dbReference type="ChEBI" id="CHEBI:58276"/>
        <dbReference type="EC" id="4.1.3.17"/>
    </reaction>
</comment>
<dbReference type="InterPro" id="IPR036704">
    <property type="entry name" value="RraA/RraA-like_sf"/>
</dbReference>
<dbReference type="Pfam" id="PF03737">
    <property type="entry name" value="RraA-like"/>
    <property type="match status" value="1"/>
</dbReference>
<name>A0A4Q0XRZ0_9BACT</name>
<keyword evidence="12" id="KW-1185">Reference proteome</keyword>
<comment type="cofactor">
    <cofactor evidence="9">
        <name>Mg(2+)</name>
        <dbReference type="ChEBI" id="CHEBI:18420"/>
    </cofactor>
</comment>
<feature type="binding site" evidence="9">
    <location>
        <begin position="75"/>
        <end position="78"/>
    </location>
    <ligand>
        <name>substrate</name>
    </ligand>
</feature>
<comment type="similarity">
    <text evidence="3 10">Belongs to the class II aldolase/RraA-like family.</text>
</comment>
<keyword evidence="5 9" id="KW-0479">Metal-binding</keyword>
<evidence type="ECO:0000256" key="6">
    <source>
        <dbReference type="ARBA" id="ARBA00023239"/>
    </source>
</evidence>
<evidence type="ECO:0000256" key="8">
    <source>
        <dbReference type="ARBA" id="ARBA00047973"/>
    </source>
</evidence>
<feature type="binding site" evidence="9">
    <location>
        <position position="98"/>
    </location>
    <ligand>
        <name>Mg(2+)</name>
        <dbReference type="ChEBI" id="CHEBI:18420"/>
    </ligand>
</feature>
<dbReference type="Gene3D" id="3.50.30.40">
    <property type="entry name" value="Ribonuclease E inhibitor RraA/RraA-like"/>
    <property type="match status" value="1"/>
</dbReference>
<keyword evidence="11" id="KW-0808">Transferase</keyword>
<protein>
    <recommendedName>
        <fullName evidence="10">4-hydroxy-4-methyl-2-oxoglutarate aldolase</fullName>
        <shortName evidence="10">HMG aldolase</shortName>
        <ecNumber evidence="10">4.1.1.112</ecNumber>
        <ecNumber evidence="10">4.1.3.17</ecNumber>
    </recommendedName>
    <alternativeName>
        <fullName evidence="10">Oxaloacetate decarboxylase</fullName>
    </alternativeName>
</protein>
<dbReference type="NCBIfam" id="TIGR01935">
    <property type="entry name" value="NOT-MenG"/>
    <property type="match status" value="1"/>
</dbReference>
<dbReference type="EMBL" id="PDKN01000002">
    <property type="protein sequence ID" value="RXJ60136.1"/>
    <property type="molecule type" value="Genomic_DNA"/>
</dbReference>
<evidence type="ECO:0000256" key="10">
    <source>
        <dbReference type="RuleBase" id="RU004338"/>
    </source>
</evidence>
<dbReference type="SUPFAM" id="SSF89562">
    <property type="entry name" value="RraA-like"/>
    <property type="match status" value="1"/>
</dbReference>
<dbReference type="GO" id="GO:0046872">
    <property type="term" value="F:metal ion binding"/>
    <property type="evidence" value="ECO:0007669"/>
    <property type="project" value="UniProtKB-KW"/>
</dbReference>